<reference evidence="4" key="1">
    <citation type="journal article" date="2018" name="Nat. Microbiol.">
        <title>Leveraging single-cell genomics to expand the fungal tree of life.</title>
        <authorList>
            <person name="Ahrendt S.R."/>
            <person name="Quandt C.A."/>
            <person name="Ciobanu D."/>
            <person name="Clum A."/>
            <person name="Salamov A."/>
            <person name="Andreopoulos B."/>
            <person name="Cheng J.F."/>
            <person name="Woyke T."/>
            <person name="Pelin A."/>
            <person name="Henrissat B."/>
            <person name="Reynolds N.K."/>
            <person name="Benny G.L."/>
            <person name="Smith M.E."/>
            <person name="James T.Y."/>
            <person name="Grigoriev I.V."/>
        </authorList>
    </citation>
    <scope>NUCLEOTIDE SEQUENCE [LARGE SCALE GENOMIC DNA]</scope>
    <source>
        <strain evidence="4">ATCC 52028</strain>
    </source>
</reference>
<feature type="signal peptide" evidence="2">
    <location>
        <begin position="1"/>
        <end position="18"/>
    </location>
</feature>
<protein>
    <submittedName>
        <fullName evidence="3">Uncharacterized protein</fullName>
    </submittedName>
</protein>
<sequence>MLPPPLLLLLLRIRSSDGNEGDRRMAVHAQSRRTINRSPQASGGVSDHRIEGSRRTRVRKKDARMGHRQAKPRRGRLLGKGRERRDALTDMERSPPLPATFSTARVEVAAAQGSPSRGPCWHLTCTPIFGGAPEGSPTEAASILTASDVQRGMEVAVHQLGVSGFMAVGSFIPQQPTNRGSLAPALAGFQDHMRLGIHADLAGVAGVGSAEETPARARRGGLTCVGPV</sequence>
<name>A0A4V1IT44_9FUNG</name>
<evidence type="ECO:0000313" key="4">
    <source>
        <dbReference type="Proteomes" id="UP000268535"/>
    </source>
</evidence>
<evidence type="ECO:0000256" key="2">
    <source>
        <dbReference type="SAM" id="SignalP"/>
    </source>
</evidence>
<accession>A0A4V1IT44</accession>
<keyword evidence="2" id="KW-0732">Signal</keyword>
<dbReference type="AlphaFoldDB" id="A0A4V1IT44"/>
<gene>
    <name evidence="3" type="ORF">CAUPRSCDRAFT_12534</name>
</gene>
<evidence type="ECO:0000256" key="1">
    <source>
        <dbReference type="SAM" id="MobiDB-lite"/>
    </source>
</evidence>
<feature type="compositionally biased region" description="Basic and acidic residues" evidence="1">
    <location>
        <begin position="80"/>
        <end position="93"/>
    </location>
</feature>
<evidence type="ECO:0000313" key="3">
    <source>
        <dbReference type="EMBL" id="RKO95767.1"/>
    </source>
</evidence>
<dbReference type="EMBL" id="ML010961">
    <property type="protein sequence ID" value="RKO95767.1"/>
    <property type="molecule type" value="Genomic_DNA"/>
</dbReference>
<feature type="compositionally biased region" description="Basic residues" evidence="1">
    <location>
        <begin position="55"/>
        <end position="79"/>
    </location>
</feature>
<dbReference type="Proteomes" id="UP000268535">
    <property type="component" value="Unassembled WGS sequence"/>
</dbReference>
<organism evidence="3 4">
    <name type="scientific">Caulochytrium protostelioides</name>
    <dbReference type="NCBI Taxonomy" id="1555241"/>
    <lineage>
        <taxon>Eukaryota</taxon>
        <taxon>Fungi</taxon>
        <taxon>Fungi incertae sedis</taxon>
        <taxon>Chytridiomycota</taxon>
        <taxon>Chytridiomycota incertae sedis</taxon>
        <taxon>Chytridiomycetes</taxon>
        <taxon>Caulochytriales</taxon>
        <taxon>Caulochytriaceae</taxon>
        <taxon>Caulochytrium</taxon>
    </lineage>
</organism>
<feature type="chain" id="PRO_5020717981" evidence="2">
    <location>
        <begin position="19"/>
        <end position="228"/>
    </location>
</feature>
<proteinExistence type="predicted"/>
<feature type="region of interest" description="Disordered" evidence="1">
    <location>
        <begin position="29"/>
        <end position="98"/>
    </location>
</feature>